<dbReference type="AlphaFoldDB" id="A0A1B4V984"/>
<feature type="transmembrane region" description="Helical" evidence="4">
    <location>
        <begin position="195"/>
        <end position="214"/>
    </location>
</feature>
<feature type="transmembrane region" description="Helical" evidence="4">
    <location>
        <begin position="37"/>
        <end position="58"/>
    </location>
</feature>
<dbReference type="InterPro" id="IPR014265">
    <property type="entry name" value="XrtA/PrsK"/>
</dbReference>
<sequence length="725" mass="80211">MGGEISLEAFSFATASFAATCLAITLLVKPEAGRERGLLTAALILTALWAGAVAVQSFTGRFLLVAHALEVVRGFIWIVFLLALLRTALLHRRFGREFPLVLGAIGALSTLFVLLALLRDVFDARFPPYADIPLLAAHLLLAVGGLVAVEQVYRNTPPWHRRAVKYLCIGTGGMFAYDFYLYADALLLNRVDSAIWNARGFAHALVIPLIGFAIGRKLPWSLADHSNTVLLSRRVVLHTTALAAAGLYLLFMGAGGYYVRTFGGQWGTVAQLTFLFGAILILAVLLFSGQLRAQLNVFISKHFFRYKYDYREEWLRFTRTLSSGVDGERPHERVIRAIAQIMAAPAGVLWLRDDQDRFSAVAHWNWPSESKSLATEHADSPLVALLEGREWVINLDEHGAGARIGRSVNPATLPDWLQATRNAWLVVPLVLHQRLLGFVILARSPINAVNRHFNWEDCDLLKTAGRGAASYLAELESSRALAEARQFEAFNRLSAFVMHDVKGLVTQLSLVVSNASRHRNNPEFLEDAIGTIENSIEKMNRLLTHLSNSQTCCATEQVDLVAMTARAVKDHLPGPQPNAVFECGESEIMVCADRDRLAAVIGHVLQNSRDATPPEGRVQVRVRAGGSDAVIEVEDNGCGMDEHFVRERLFRPFSSTKQAGMGIGMYETREFIRSLGGRVEVNSRVGHGTVVRLHLPLHGNTKQPAVYRYAQPASRRWQPKPQSYS</sequence>
<keyword evidence="4" id="KW-0812">Transmembrane</keyword>
<evidence type="ECO:0000313" key="7">
    <source>
        <dbReference type="Proteomes" id="UP000218899"/>
    </source>
</evidence>
<keyword evidence="6" id="KW-0418">Kinase</keyword>
<gene>
    <name evidence="6" type="ORF">SVA_1462</name>
</gene>
<dbReference type="PANTHER" id="PTHR43547:SF2">
    <property type="entry name" value="HYBRID SIGNAL TRANSDUCTION HISTIDINE KINASE C"/>
    <property type="match status" value="1"/>
</dbReference>
<dbReference type="PROSITE" id="PS50109">
    <property type="entry name" value="HIS_KIN"/>
    <property type="match status" value="1"/>
</dbReference>
<dbReference type="PRINTS" id="PR00344">
    <property type="entry name" value="BCTRLSENSOR"/>
</dbReference>
<dbReference type="KEGG" id="sva:SVA_1462"/>
<dbReference type="EMBL" id="AP014936">
    <property type="protein sequence ID" value="BAU48024.1"/>
    <property type="molecule type" value="Genomic_DNA"/>
</dbReference>
<dbReference type="Gene3D" id="3.30.565.10">
    <property type="entry name" value="Histidine kinase-like ATPase, C-terminal domain"/>
    <property type="match status" value="1"/>
</dbReference>
<evidence type="ECO:0000256" key="2">
    <source>
        <dbReference type="ARBA" id="ARBA00012438"/>
    </source>
</evidence>
<dbReference type="InterPro" id="IPR003594">
    <property type="entry name" value="HATPase_dom"/>
</dbReference>
<dbReference type="InterPro" id="IPR004358">
    <property type="entry name" value="Sig_transdc_His_kin-like_C"/>
</dbReference>
<feature type="transmembrane region" description="Helical" evidence="4">
    <location>
        <begin position="164"/>
        <end position="183"/>
    </location>
</feature>
<evidence type="ECO:0000256" key="3">
    <source>
        <dbReference type="ARBA" id="ARBA00022553"/>
    </source>
</evidence>
<feature type="transmembrane region" description="Helical" evidence="4">
    <location>
        <begin position="6"/>
        <end position="28"/>
    </location>
</feature>
<dbReference type="InterPro" id="IPR003018">
    <property type="entry name" value="GAF"/>
</dbReference>
<dbReference type="InterPro" id="IPR029016">
    <property type="entry name" value="GAF-like_dom_sf"/>
</dbReference>
<keyword evidence="3" id="KW-0597">Phosphoprotein</keyword>
<reference evidence="6 7" key="1">
    <citation type="submission" date="2015-08" db="EMBL/GenBank/DDBJ databases">
        <title>Complete genome sequence of Sulfurifustis variabilis.</title>
        <authorList>
            <person name="Miura A."/>
            <person name="Kojima H."/>
            <person name="Fukui M."/>
        </authorList>
    </citation>
    <scope>NUCLEOTIDE SEQUENCE [LARGE SCALE GENOMIC DNA]</scope>
    <source>
        <strain evidence="7">skN76</strain>
    </source>
</reference>
<dbReference type="Pfam" id="PF02518">
    <property type="entry name" value="HATPase_c"/>
    <property type="match status" value="1"/>
</dbReference>
<feature type="transmembrane region" description="Helical" evidence="4">
    <location>
        <begin position="265"/>
        <end position="287"/>
    </location>
</feature>
<feature type="transmembrane region" description="Helical" evidence="4">
    <location>
        <begin position="97"/>
        <end position="118"/>
    </location>
</feature>
<keyword evidence="4" id="KW-1133">Transmembrane helix</keyword>
<name>A0A1B4V984_9GAMM</name>
<dbReference type="InterPro" id="IPR036890">
    <property type="entry name" value="HATPase_C_sf"/>
</dbReference>
<accession>A0A1B4V984</accession>
<dbReference type="Pfam" id="PF01590">
    <property type="entry name" value="GAF"/>
    <property type="match status" value="1"/>
</dbReference>
<dbReference type="SMART" id="SM00387">
    <property type="entry name" value="HATPase_c"/>
    <property type="match status" value="1"/>
</dbReference>
<dbReference type="PANTHER" id="PTHR43547">
    <property type="entry name" value="TWO-COMPONENT HISTIDINE KINASE"/>
    <property type="match status" value="1"/>
</dbReference>
<dbReference type="SUPFAM" id="SSF55874">
    <property type="entry name" value="ATPase domain of HSP90 chaperone/DNA topoisomerase II/histidine kinase"/>
    <property type="match status" value="1"/>
</dbReference>
<protein>
    <recommendedName>
        <fullName evidence="2">histidine kinase</fullName>
        <ecNumber evidence="2">2.7.13.3</ecNumber>
    </recommendedName>
</protein>
<feature type="domain" description="Histidine kinase" evidence="5">
    <location>
        <begin position="496"/>
        <end position="699"/>
    </location>
</feature>
<feature type="transmembrane region" description="Helical" evidence="4">
    <location>
        <begin position="235"/>
        <end position="259"/>
    </location>
</feature>
<dbReference type="Gene3D" id="3.30.450.40">
    <property type="match status" value="1"/>
</dbReference>
<keyword evidence="6" id="KW-0808">Transferase</keyword>
<dbReference type="RefSeq" id="WP_169924002.1">
    <property type="nucleotide sequence ID" value="NZ_AP014936.1"/>
</dbReference>
<dbReference type="SUPFAM" id="SSF55781">
    <property type="entry name" value="GAF domain-like"/>
    <property type="match status" value="1"/>
</dbReference>
<keyword evidence="4" id="KW-0472">Membrane</keyword>
<evidence type="ECO:0000256" key="1">
    <source>
        <dbReference type="ARBA" id="ARBA00000085"/>
    </source>
</evidence>
<keyword evidence="7" id="KW-1185">Reference proteome</keyword>
<comment type="catalytic activity">
    <reaction evidence="1">
        <text>ATP + protein L-histidine = ADP + protein N-phospho-L-histidine.</text>
        <dbReference type="EC" id="2.7.13.3"/>
    </reaction>
</comment>
<feature type="transmembrane region" description="Helical" evidence="4">
    <location>
        <begin position="64"/>
        <end position="85"/>
    </location>
</feature>
<dbReference type="Proteomes" id="UP000218899">
    <property type="component" value="Chromosome"/>
</dbReference>
<organism evidence="6 7">
    <name type="scientific">Sulfurifustis variabilis</name>
    <dbReference type="NCBI Taxonomy" id="1675686"/>
    <lineage>
        <taxon>Bacteria</taxon>
        <taxon>Pseudomonadati</taxon>
        <taxon>Pseudomonadota</taxon>
        <taxon>Gammaproteobacteria</taxon>
        <taxon>Acidiferrobacterales</taxon>
        <taxon>Acidiferrobacteraceae</taxon>
        <taxon>Sulfurifustis</taxon>
    </lineage>
</organism>
<dbReference type="SMART" id="SM00065">
    <property type="entry name" value="GAF"/>
    <property type="match status" value="1"/>
</dbReference>
<dbReference type="InterPro" id="IPR005467">
    <property type="entry name" value="His_kinase_dom"/>
</dbReference>
<dbReference type="EC" id="2.7.13.3" evidence="2"/>
<evidence type="ECO:0000259" key="5">
    <source>
        <dbReference type="PROSITE" id="PS50109"/>
    </source>
</evidence>
<dbReference type="GO" id="GO:0000155">
    <property type="term" value="F:phosphorelay sensor kinase activity"/>
    <property type="evidence" value="ECO:0007669"/>
    <property type="project" value="TreeGrafter"/>
</dbReference>
<proteinExistence type="predicted"/>
<feature type="transmembrane region" description="Helical" evidence="4">
    <location>
        <begin position="130"/>
        <end position="152"/>
    </location>
</feature>
<evidence type="ECO:0000313" key="6">
    <source>
        <dbReference type="EMBL" id="BAU48024.1"/>
    </source>
</evidence>
<dbReference type="NCBIfam" id="TIGR02916">
    <property type="entry name" value="PEP_his_kin"/>
    <property type="match status" value="1"/>
</dbReference>
<evidence type="ECO:0000256" key="4">
    <source>
        <dbReference type="SAM" id="Phobius"/>
    </source>
</evidence>